<protein>
    <submittedName>
        <fullName evidence="2">Uncharacterized protein</fullName>
    </submittedName>
</protein>
<evidence type="ECO:0000313" key="3">
    <source>
        <dbReference type="Proteomes" id="UP001153269"/>
    </source>
</evidence>
<reference evidence="2" key="1">
    <citation type="submission" date="2020-03" db="EMBL/GenBank/DDBJ databases">
        <authorList>
            <person name="Weist P."/>
        </authorList>
    </citation>
    <scope>NUCLEOTIDE SEQUENCE</scope>
</reference>
<comment type="caution">
    <text evidence="2">The sequence shown here is derived from an EMBL/GenBank/DDBJ whole genome shotgun (WGS) entry which is preliminary data.</text>
</comment>
<evidence type="ECO:0000256" key="1">
    <source>
        <dbReference type="SAM" id="MobiDB-lite"/>
    </source>
</evidence>
<dbReference type="EMBL" id="CADEAL010000417">
    <property type="protein sequence ID" value="CAB1419888.1"/>
    <property type="molecule type" value="Genomic_DNA"/>
</dbReference>
<feature type="region of interest" description="Disordered" evidence="1">
    <location>
        <begin position="1"/>
        <end position="60"/>
    </location>
</feature>
<accession>A0A9N7TWI1</accession>
<name>A0A9N7TWI1_PLEPL</name>
<organism evidence="2 3">
    <name type="scientific">Pleuronectes platessa</name>
    <name type="common">European plaice</name>
    <dbReference type="NCBI Taxonomy" id="8262"/>
    <lineage>
        <taxon>Eukaryota</taxon>
        <taxon>Metazoa</taxon>
        <taxon>Chordata</taxon>
        <taxon>Craniata</taxon>
        <taxon>Vertebrata</taxon>
        <taxon>Euteleostomi</taxon>
        <taxon>Actinopterygii</taxon>
        <taxon>Neopterygii</taxon>
        <taxon>Teleostei</taxon>
        <taxon>Neoteleostei</taxon>
        <taxon>Acanthomorphata</taxon>
        <taxon>Carangaria</taxon>
        <taxon>Pleuronectiformes</taxon>
        <taxon>Pleuronectoidei</taxon>
        <taxon>Pleuronectidae</taxon>
        <taxon>Pleuronectes</taxon>
    </lineage>
</organism>
<sequence length="102" mass="10550">MAASQSSSGLDERGELKKPQIFSAGVGLTTSGTEGLLQGRGSRRQTPADPALEEVDGVSHASSRTALAPITVGGHAGSIYHCMQRCATTTILHNSLDQLSSK</sequence>
<evidence type="ECO:0000313" key="2">
    <source>
        <dbReference type="EMBL" id="CAB1419888.1"/>
    </source>
</evidence>
<dbReference type="AlphaFoldDB" id="A0A9N7TWI1"/>
<proteinExistence type="predicted"/>
<keyword evidence="3" id="KW-1185">Reference proteome</keyword>
<dbReference type="Proteomes" id="UP001153269">
    <property type="component" value="Unassembled WGS sequence"/>
</dbReference>
<gene>
    <name evidence="2" type="ORF">PLEPLA_LOCUS7739</name>
</gene>